<keyword evidence="7 11" id="KW-0249">Electron transport</keyword>
<organism evidence="13 14">
    <name type="scientific">Pseudaquabacterium inlustre</name>
    <dbReference type="NCBI Taxonomy" id="2984192"/>
    <lineage>
        <taxon>Bacteria</taxon>
        <taxon>Pseudomonadati</taxon>
        <taxon>Pseudomonadota</taxon>
        <taxon>Betaproteobacteria</taxon>
        <taxon>Burkholderiales</taxon>
        <taxon>Sphaerotilaceae</taxon>
        <taxon>Pseudaquabacterium</taxon>
    </lineage>
</organism>
<dbReference type="Pfam" id="PF00037">
    <property type="entry name" value="Fer4"/>
    <property type="match status" value="1"/>
</dbReference>
<dbReference type="PRINTS" id="PR00354">
    <property type="entry name" value="7FE8SFRDOXIN"/>
</dbReference>
<keyword evidence="4 11" id="KW-0004">4Fe-4S</keyword>
<dbReference type="InterPro" id="IPR054829">
    <property type="entry name" value="FdxA"/>
</dbReference>
<keyword evidence="9 11" id="KW-0411">Iron-sulfur</keyword>
<name>A0ABU9CHU8_9BURK</name>
<protein>
    <recommendedName>
        <fullName evidence="11">Ferredoxin</fullName>
    </recommendedName>
</protein>
<keyword evidence="6 11" id="KW-0677">Repeat</keyword>
<comment type="function">
    <text evidence="11">Ferredoxins are iron-sulfur proteins that transfer electrons in a wide variety of metabolic reactions.</text>
</comment>
<dbReference type="Gene3D" id="3.30.70.20">
    <property type="match status" value="1"/>
</dbReference>
<evidence type="ECO:0000256" key="5">
    <source>
        <dbReference type="ARBA" id="ARBA00022723"/>
    </source>
</evidence>
<evidence type="ECO:0000256" key="9">
    <source>
        <dbReference type="ARBA" id="ARBA00023014"/>
    </source>
</evidence>
<evidence type="ECO:0000256" key="11">
    <source>
        <dbReference type="RuleBase" id="RU364098"/>
    </source>
</evidence>
<dbReference type="InterPro" id="IPR050294">
    <property type="entry name" value="RnfB_subfamily"/>
</dbReference>
<reference evidence="13 14" key="1">
    <citation type="submission" date="2024-04" db="EMBL/GenBank/DDBJ databases">
        <title>Novel species of the genus Ideonella isolated from streams.</title>
        <authorList>
            <person name="Lu H."/>
        </authorList>
    </citation>
    <scope>NUCLEOTIDE SEQUENCE [LARGE SCALE GENOMIC DNA]</scope>
    <source>
        <strain evidence="13 14">DXS22W</strain>
    </source>
</reference>
<evidence type="ECO:0000256" key="2">
    <source>
        <dbReference type="ARBA" id="ARBA00001966"/>
    </source>
</evidence>
<evidence type="ECO:0000256" key="4">
    <source>
        <dbReference type="ARBA" id="ARBA00022485"/>
    </source>
</evidence>
<feature type="domain" description="4Fe-4S ferredoxin-type" evidence="12">
    <location>
        <begin position="1"/>
        <end position="30"/>
    </location>
</feature>
<dbReference type="PANTHER" id="PTHR42859:SF2">
    <property type="entry name" value="FERREDOXIN"/>
    <property type="match status" value="1"/>
</dbReference>
<dbReference type="SUPFAM" id="SSF54862">
    <property type="entry name" value="4Fe-4S ferredoxins"/>
    <property type="match status" value="1"/>
</dbReference>
<proteinExistence type="predicted"/>
<evidence type="ECO:0000256" key="10">
    <source>
        <dbReference type="ARBA" id="ARBA00023291"/>
    </source>
</evidence>
<dbReference type="NCBIfam" id="NF045490">
    <property type="entry name" value="FdxA_Protbact"/>
    <property type="match status" value="1"/>
</dbReference>
<comment type="cofactor">
    <cofactor evidence="2 11">
        <name>[4Fe-4S] cluster</name>
        <dbReference type="ChEBI" id="CHEBI:49883"/>
    </cofactor>
</comment>
<dbReference type="PROSITE" id="PS00198">
    <property type="entry name" value="4FE4S_FER_1"/>
    <property type="match status" value="1"/>
</dbReference>
<dbReference type="InterPro" id="IPR017900">
    <property type="entry name" value="4Fe4S_Fe_S_CS"/>
</dbReference>
<comment type="cofactor">
    <cofactor evidence="1 11">
        <name>[3Fe-4S] cluster</name>
        <dbReference type="ChEBI" id="CHEBI:21137"/>
    </cofactor>
</comment>
<evidence type="ECO:0000256" key="7">
    <source>
        <dbReference type="ARBA" id="ARBA00022982"/>
    </source>
</evidence>
<evidence type="ECO:0000256" key="1">
    <source>
        <dbReference type="ARBA" id="ARBA00001927"/>
    </source>
</evidence>
<evidence type="ECO:0000256" key="8">
    <source>
        <dbReference type="ARBA" id="ARBA00023004"/>
    </source>
</evidence>
<comment type="caution">
    <text evidence="13">The sequence shown here is derived from an EMBL/GenBank/DDBJ whole genome shotgun (WGS) entry which is preliminary data.</text>
</comment>
<keyword evidence="5 11" id="KW-0479">Metal-binding</keyword>
<evidence type="ECO:0000313" key="13">
    <source>
        <dbReference type="EMBL" id="MEK8050299.1"/>
    </source>
</evidence>
<evidence type="ECO:0000256" key="3">
    <source>
        <dbReference type="ARBA" id="ARBA00022448"/>
    </source>
</evidence>
<accession>A0ABU9CHU8</accession>
<dbReference type="RefSeq" id="WP_341409983.1">
    <property type="nucleotide sequence ID" value="NZ_JBBUTH010000004.1"/>
</dbReference>
<sequence length="118" mass="12626">MPFIVTEPCIRCQYTDCVDVCPMDCFVEGPNFLVIDPDGCIDCSVCVGECPVQAIVNAREADAAQAPFIALNAQLARQPGWRPITRSKAPPPDHADWVGVAGKRALLQVTADPDPAAC</sequence>
<keyword evidence="10 11" id="KW-0003">3Fe-4S</keyword>
<keyword evidence="8 11" id="KW-0408">Iron</keyword>
<feature type="domain" description="4Fe-4S ferredoxin-type" evidence="12">
    <location>
        <begin position="31"/>
        <end position="60"/>
    </location>
</feature>
<dbReference type="InterPro" id="IPR017896">
    <property type="entry name" value="4Fe4S_Fe-S-bd"/>
</dbReference>
<dbReference type="InterPro" id="IPR022569">
    <property type="entry name" value="Fd_C"/>
</dbReference>
<dbReference type="InterPro" id="IPR000813">
    <property type="entry name" value="7Fe_ferredoxin"/>
</dbReference>
<dbReference type="Pfam" id="PF11953">
    <property type="entry name" value="DUF3470"/>
    <property type="match status" value="1"/>
</dbReference>
<dbReference type="PANTHER" id="PTHR42859">
    <property type="entry name" value="OXIDOREDUCTASE"/>
    <property type="match status" value="1"/>
</dbReference>
<keyword evidence="14" id="KW-1185">Reference proteome</keyword>
<evidence type="ECO:0000256" key="6">
    <source>
        <dbReference type="ARBA" id="ARBA00022737"/>
    </source>
</evidence>
<evidence type="ECO:0000313" key="14">
    <source>
        <dbReference type="Proteomes" id="UP001365405"/>
    </source>
</evidence>
<gene>
    <name evidence="13" type="primary">fdxA</name>
    <name evidence="13" type="ORF">AACH10_08610</name>
</gene>
<dbReference type="EMBL" id="JBBUTH010000004">
    <property type="protein sequence ID" value="MEK8050299.1"/>
    <property type="molecule type" value="Genomic_DNA"/>
</dbReference>
<dbReference type="PROSITE" id="PS51379">
    <property type="entry name" value="4FE4S_FER_2"/>
    <property type="match status" value="2"/>
</dbReference>
<keyword evidence="3 11" id="KW-0813">Transport</keyword>
<dbReference type="Proteomes" id="UP001365405">
    <property type="component" value="Unassembled WGS sequence"/>
</dbReference>
<evidence type="ECO:0000259" key="12">
    <source>
        <dbReference type="PROSITE" id="PS51379"/>
    </source>
</evidence>